<dbReference type="InterPro" id="IPR021233">
    <property type="entry name" value="DUF2783"/>
</dbReference>
<evidence type="ECO:0000313" key="2">
    <source>
        <dbReference type="Proteomes" id="UP000461670"/>
    </source>
</evidence>
<gene>
    <name evidence="1" type="ORF">GAK30_00767</name>
</gene>
<evidence type="ECO:0008006" key="3">
    <source>
        <dbReference type="Google" id="ProtNLM"/>
    </source>
</evidence>
<accession>A0A7V8FR87</accession>
<dbReference type="Pfam" id="PF10932">
    <property type="entry name" value="DUF2783"/>
    <property type="match status" value="1"/>
</dbReference>
<proteinExistence type="predicted"/>
<name>A0A7V8FR87_9BURK</name>
<reference evidence="2" key="1">
    <citation type="journal article" date="2020" name="MBio">
        <title>Horizontal gene transfer to a defensive symbiont with a reduced genome amongst a multipartite beetle microbiome.</title>
        <authorList>
            <person name="Waterworth S.C."/>
            <person name="Florez L.V."/>
            <person name="Rees E.R."/>
            <person name="Hertweck C."/>
            <person name="Kaltenpoth M."/>
            <person name="Kwan J.C."/>
        </authorList>
    </citation>
    <scope>NUCLEOTIDE SEQUENCE [LARGE SCALE GENOMIC DNA]</scope>
</reference>
<comment type="caution">
    <text evidence="1">The sequence shown here is derived from an EMBL/GenBank/DDBJ whole genome shotgun (WGS) entry which is preliminary data.</text>
</comment>
<dbReference type="Proteomes" id="UP000461670">
    <property type="component" value="Unassembled WGS sequence"/>
</dbReference>
<sequence>MTATPPPGLVTAANLEAPDDFYAALLQAHADLTEAQSHAFNARLVLVLANHVGAQSVLRQALLAAA</sequence>
<protein>
    <recommendedName>
        <fullName evidence="3">DUF2783 domain-containing protein</fullName>
    </recommendedName>
</protein>
<organism evidence="1 2">
    <name type="scientific">Paracidovorax wautersii</name>
    <dbReference type="NCBI Taxonomy" id="1177982"/>
    <lineage>
        <taxon>Bacteria</taxon>
        <taxon>Pseudomonadati</taxon>
        <taxon>Pseudomonadota</taxon>
        <taxon>Betaproteobacteria</taxon>
        <taxon>Burkholderiales</taxon>
        <taxon>Comamonadaceae</taxon>
        <taxon>Paracidovorax</taxon>
    </lineage>
</organism>
<dbReference type="EMBL" id="WNDQ01000007">
    <property type="protein sequence ID" value="KAF1023077.1"/>
    <property type="molecule type" value="Genomic_DNA"/>
</dbReference>
<evidence type="ECO:0000313" key="1">
    <source>
        <dbReference type="EMBL" id="KAF1023077.1"/>
    </source>
</evidence>
<dbReference type="AlphaFoldDB" id="A0A7V8FR87"/>